<organism evidence="1 2">
    <name type="scientific">Erwinia phage Cronus</name>
    <dbReference type="NCBI Taxonomy" id="2163633"/>
    <lineage>
        <taxon>Viruses</taxon>
        <taxon>Duplodnaviria</taxon>
        <taxon>Heunggongvirae</taxon>
        <taxon>Uroviricota</taxon>
        <taxon>Caudoviricetes</taxon>
        <taxon>Pantevenvirales</taxon>
        <taxon>Straboviridae</taxon>
        <taxon>Tevenvirinae</taxon>
        <taxon>Risoevirus</taxon>
        <taxon>Risoevirus cronus</taxon>
        <taxon>Roskildevirus cronus</taxon>
    </lineage>
</organism>
<sequence>MSKRIVSVFRALGAEIRSNFPIGSVEFDREIDDLMDSYIRVGNSERTIMAVEPFGEVKFNIEDMLSNAENVVGLIPVQVVWFKLPNPDISLPENQGTLTVNAQVLHSIPAFLGRIEVEEQQIELSLV</sequence>
<keyword evidence="2" id="KW-1185">Reference proteome</keyword>
<dbReference type="Proteomes" id="UP000246316">
    <property type="component" value="Segment"/>
</dbReference>
<dbReference type="RefSeq" id="YP_010095156.1">
    <property type="nucleotide sequence ID" value="NC_055743.1"/>
</dbReference>
<dbReference type="EMBL" id="MH059636">
    <property type="protein sequence ID" value="AWD90357.1"/>
    <property type="molecule type" value="Genomic_DNA"/>
</dbReference>
<dbReference type="GeneID" id="65112790"/>
<dbReference type="KEGG" id="vg:65112790"/>
<reference evidence="1" key="1">
    <citation type="submission" date="2018-03" db="EMBL/GenBank/DDBJ databases">
        <title>Phage therapy in agriculture - a green tech approach to combat plant pathogenic bacteria.</title>
        <authorList>
            <person name="Carstens A.B."/>
            <person name="Djurhuus A.M."/>
            <person name="Hansen L.H."/>
        </authorList>
    </citation>
    <scope>NUCLEOTIDE SEQUENCE [LARGE SCALE GENOMIC DNA]</scope>
</reference>
<name>A0A2S1GLU0_9CAUD</name>
<evidence type="ECO:0000313" key="1">
    <source>
        <dbReference type="EMBL" id="AWD90357.1"/>
    </source>
</evidence>
<evidence type="ECO:0000313" key="2">
    <source>
        <dbReference type="Proteomes" id="UP000246316"/>
    </source>
</evidence>
<accession>A0A2S1GLU0</accession>
<protein>
    <submittedName>
        <fullName evidence="1">Uncharacterized protein</fullName>
    </submittedName>
</protein>
<proteinExistence type="predicted"/>